<accession>A0AAU8MX37</accession>
<organism evidence="3">
    <name type="scientific">Lysobacter firmicutimachus</name>
    <dbReference type="NCBI Taxonomy" id="1792846"/>
    <lineage>
        <taxon>Bacteria</taxon>
        <taxon>Pseudomonadati</taxon>
        <taxon>Pseudomonadota</taxon>
        <taxon>Gammaproteobacteria</taxon>
        <taxon>Lysobacterales</taxon>
        <taxon>Lysobacteraceae</taxon>
        <taxon>Lysobacter</taxon>
    </lineage>
</organism>
<gene>
    <name evidence="3" type="ORF">ABU614_09680</name>
</gene>
<dbReference type="EMBL" id="CP159925">
    <property type="protein sequence ID" value="XCO77035.1"/>
    <property type="molecule type" value="Genomic_DNA"/>
</dbReference>
<dbReference type="RefSeq" id="WP_363800350.1">
    <property type="nucleotide sequence ID" value="NZ_CP159925.1"/>
</dbReference>
<dbReference type="GO" id="GO:0016779">
    <property type="term" value="F:nucleotidyltransferase activity"/>
    <property type="evidence" value="ECO:0007669"/>
    <property type="project" value="UniProtKB-ARBA"/>
</dbReference>
<dbReference type="SUPFAM" id="SSF53448">
    <property type="entry name" value="Nucleotide-diphospho-sugar transferases"/>
    <property type="match status" value="1"/>
</dbReference>
<evidence type="ECO:0000256" key="1">
    <source>
        <dbReference type="ARBA" id="ARBA00022842"/>
    </source>
</evidence>
<dbReference type="PANTHER" id="PTHR43777:SF1">
    <property type="entry name" value="MOLYBDENUM COFACTOR CYTIDYLYLTRANSFERASE"/>
    <property type="match status" value="1"/>
</dbReference>
<dbReference type="CDD" id="cd04182">
    <property type="entry name" value="GT_2_like_f"/>
    <property type="match status" value="1"/>
</dbReference>
<protein>
    <submittedName>
        <fullName evidence="3">Nucleotidyltransferase family protein</fullName>
    </submittedName>
</protein>
<proteinExistence type="predicted"/>
<feature type="domain" description="MobA-like NTP transferase" evidence="2">
    <location>
        <begin position="5"/>
        <end position="203"/>
    </location>
</feature>
<name>A0AAU8MX37_9GAMM</name>
<dbReference type="InterPro" id="IPR029044">
    <property type="entry name" value="Nucleotide-diphossugar_trans"/>
</dbReference>
<evidence type="ECO:0000259" key="2">
    <source>
        <dbReference type="Pfam" id="PF12804"/>
    </source>
</evidence>
<evidence type="ECO:0000313" key="3">
    <source>
        <dbReference type="EMBL" id="XCO77035.1"/>
    </source>
</evidence>
<dbReference type="InterPro" id="IPR025877">
    <property type="entry name" value="MobA-like_NTP_Trfase"/>
</dbReference>
<dbReference type="Pfam" id="PF12804">
    <property type="entry name" value="NTP_transf_3"/>
    <property type="match status" value="1"/>
</dbReference>
<reference evidence="3" key="1">
    <citation type="submission" date="2024-06" db="EMBL/GenBank/DDBJ databases">
        <authorList>
            <person name="Li S."/>
        </authorList>
    </citation>
    <scope>NUCLEOTIDE SEQUENCE</scope>
    <source>
        <strain evidence="3">SR10</strain>
    </source>
</reference>
<keyword evidence="1" id="KW-0460">Magnesium</keyword>
<dbReference type="Gene3D" id="3.90.550.10">
    <property type="entry name" value="Spore Coat Polysaccharide Biosynthesis Protein SpsA, Chain A"/>
    <property type="match status" value="1"/>
</dbReference>
<dbReference type="PANTHER" id="PTHR43777">
    <property type="entry name" value="MOLYBDENUM COFACTOR CYTIDYLYLTRANSFERASE"/>
    <property type="match status" value="1"/>
</dbReference>
<dbReference type="AlphaFoldDB" id="A0AAU8MX37"/>
<sequence length="240" mass="24493">MPHVAVVLGAGGSRRLGRPKQLLTRAGEPLLRRAARLGLVSGAARTVVVLGAAHELMTVALCGLDVERVLNPDWQDGLAGSLRCAARALGEHAASVLVLGCDQPALASDHLRRLLQGAATAASGCAATVHGDGADPGAALATTAQAIAAGMATVAAPKRPRTTVTPPPIAAVLGMPAVLSPALWREAAHLHGDRGFGGALRRLPAGSVWRLQAPELQHDLDTPDDLALATARGWIDAPMA</sequence>